<dbReference type="PRINTS" id="PR00299">
    <property type="entry name" value="ACRYSTALLIN"/>
</dbReference>
<dbReference type="SUPFAM" id="SSF49764">
    <property type="entry name" value="HSP20-like chaperones"/>
    <property type="match status" value="1"/>
</dbReference>
<dbReference type="Pfam" id="PF00011">
    <property type="entry name" value="HSP20"/>
    <property type="match status" value="1"/>
</dbReference>
<evidence type="ECO:0000256" key="1">
    <source>
        <dbReference type="ARBA" id="ARBA00023016"/>
    </source>
</evidence>
<dbReference type="PROSITE" id="PS01031">
    <property type="entry name" value="SHSP"/>
    <property type="match status" value="1"/>
</dbReference>
<dbReference type="InterPro" id="IPR001436">
    <property type="entry name" value="Alpha-crystallin/sHSP_animal"/>
</dbReference>
<evidence type="ECO:0000313" key="6">
    <source>
        <dbReference type="EMBL" id="MFH4979735.1"/>
    </source>
</evidence>
<dbReference type="InterPro" id="IPR008978">
    <property type="entry name" value="HSP20-like_chaperone"/>
</dbReference>
<dbReference type="Proteomes" id="UP001608902">
    <property type="component" value="Unassembled WGS sequence"/>
</dbReference>
<sequence>MSSWWLTPSERDVYRRYYPMESLFSRFMDEAIREIERPFRDVAPYWIDQPMLQECNIGNAVGKLVNDKEKFAVEVDVSQFRPEELKVNVRDNELVIEGHHKERSDQHGTIERHFVRKYTIPEGAKPENIVSQLTDQGILSVTAPKMAVEGPETRNIPIQAAPKKSNQDEQNKK</sequence>
<dbReference type="EMBL" id="JBGFUD010004576">
    <property type="protein sequence ID" value="MFH4979735.1"/>
    <property type="molecule type" value="Genomic_DNA"/>
</dbReference>
<comment type="similarity">
    <text evidence="2 3">Belongs to the small heat shock protein (HSP20) family.</text>
</comment>
<dbReference type="PANTHER" id="PTHR45640:SF13">
    <property type="entry name" value="HEAT SHOCK PROTEIN 22-RELATED"/>
    <property type="match status" value="1"/>
</dbReference>
<evidence type="ECO:0000256" key="4">
    <source>
        <dbReference type="SAM" id="MobiDB-lite"/>
    </source>
</evidence>
<reference evidence="6 7" key="1">
    <citation type="submission" date="2024-08" db="EMBL/GenBank/DDBJ databases">
        <title>Gnathostoma spinigerum genome.</title>
        <authorList>
            <person name="Gonzalez-Bertolin B."/>
            <person name="Monzon S."/>
            <person name="Zaballos A."/>
            <person name="Jimenez P."/>
            <person name="Dekumyoy P."/>
            <person name="Varona S."/>
            <person name="Cuesta I."/>
            <person name="Sumanam S."/>
            <person name="Adisakwattana P."/>
            <person name="Gasser R.B."/>
            <person name="Hernandez-Gonzalez A."/>
            <person name="Young N.D."/>
            <person name="Perteguer M.J."/>
        </authorList>
    </citation>
    <scope>NUCLEOTIDE SEQUENCE [LARGE SCALE GENOMIC DNA]</scope>
    <source>
        <strain evidence="6">AL3</strain>
        <tissue evidence="6">Liver</tissue>
    </source>
</reference>
<dbReference type="AlphaFoldDB" id="A0ABD6EJK4"/>
<feature type="region of interest" description="Disordered" evidence="4">
    <location>
        <begin position="149"/>
        <end position="173"/>
    </location>
</feature>
<name>A0ABD6EJK4_9BILA</name>
<feature type="domain" description="SHSP" evidence="5">
    <location>
        <begin position="52"/>
        <end position="161"/>
    </location>
</feature>
<evidence type="ECO:0000259" key="5">
    <source>
        <dbReference type="PROSITE" id="PS01031"/>
    </source>
</evidence>
<dbReference type="PANTHER" id="PTHR45640">
    <property type="entry name" value="HEAT SHOCK PROTEIN HSP-12.2-RELATED"/>
    <property type="match status" value="1"/>
</dbReference>
<evidence type="ECO:0000256" key="3">
    <source>
        <dbReference type="RuleBase" id="RU003616"/>
    </source>
</evidence>
<gene>
    <name evidence="6" type="ORF">AB6A40_006444</name>
</gene>
<organism evidence="6 7">
    <name type="scientific">Gnathostoma spinigerum</name>
    <dbReference type="NCBI Taxonomy" id="75299"/>
    <lineage>
        <taxon>Eukaryota</taxon>
        <taxon>Metazoa</taxon>
        <taxon>Ecdysozoa</taxon>
        <taxon>Nematoda</taxon>
        <taxon>Chromadorea</taxon>
        <taxon>Rhabditida</taxon>
        <taxon>Spirurina</taxon>
        <taxon>Gnathostomatomorpha</taxon>
        <taxon>Gnathostomatoidea</taxon>
        <taxon>Gnathostomatidae</taxon>
        <taxon>Gnathostoma</taxon>
    </lineage>
</organism>
<dbReference type="CDD" id="cd06526">
    <property type="entry name" value="metazoan_ACD"/>
    <property type="match status" value="1"/>
</dbReference>
<accession>A0ABD6EJK4</accession>
<comment type="caution">
    <text evidence="6">The sequence shown here is derived from an EMBL/GenBank/DDBJ whole genome shotgun (WGS) entry which is preliminary data.</text>
</comment>
<evidence type="ECO:0000313" key="7">
    <source>
        <dbReference type="Proteomes" id="UP001608902"/>
    </source>
</evidence>
<protein>
    <recommendedName>
        <fullName evidence="5">SHSP domain-containing protein</fullName>
    </recommendedName>
</protein>
<proteinExistence type="inferred from homology"/>
<dbReference type="Gene3D" id="2.60.40.790">
    <property type="match status" value="1"/>
</dbReference>
<dbReference type="InterPro" id="IPR002068">
    <property type="entry name" value="A-crystallin/Hsp20_dom"/>
</dbReference>
<keyword evidence="7" id="KW-1185">Reference proteome</keyword>
<evidence type="ECO:0000256" key="2">
    <source>
        <dbReference type="PROSITE-ProRule" id="PRU00285"/>
    </source>
</evidence>
<keyword evidence="1" id="KW-0346">Stress response</keyword>